<dbReference type="AlphaFoldDB" id="A0A2A5AGU5"/>
<evidence type="ECO:0000313" key="2">
    <source>
        <dbReference type="EMBL" id="PCJ18300.1"/>
    </source>
</evidence>
<evidence type="ECO:0000256" key="1">
    <source>
        <dbReference type="SAM" id="MobiDB-lite"/>
    </source>
</evidence>
<feature type="compositionally biased region" description="Basic and acidic residues" evidence="1">
    <location>
        <begin position="84"/>
        <end position="93"/>
    </location>
</feature>
<gene>
    <name evidence="2" type="ORF">COA96_16915</name>
</gene>
<evidence type="ECO:0000313" key="3">
    <source>
        <dbReference type="Proteomes" id="UP000218327"/>
    </source>
</evidence>
<dbReference type="Proteomes" id="UP000218327">
    <property type="component" value="Unassembled WGS sequence"/>
</dbReference>
<proteinExistence type="predicted"/>
<dbReference type="EMBL" id="NVVJ01000101">
    <property type="protein sequence ID" value="PCJ18300.1"/>
    <property type="molecule type" value="Genomic_DNA"/>
</dbReference>
<reference evidence="3" key="1">
    <citation type="submission" date="2017-08" db="EMBL/GenBank/DDBJ databases">
        <title>A dynamic microbial community with high functional redundancy inhabits the cold, oxic subseafloor aquifer.</title>
        <authorList>
            <person name="Tully B.J."/>
            <person name="Wheat C.G."/>
            <person name="Glazer B.T."/>
            <person name="Huber J.A."/>
        </authorList>
    </citation>
    <scope>NUCLEOTIDE SEQUENCE [LARGE SCALE GENOMIC DNA]</scope>
</reference>
<comment type="caution">
    <text evidence="2">The sequence shown here is derived from an EMBL/GenBank/DDBJ whole genome shotgun (WGS) entry which is preliminary data.</text>
</comment>
<accession>A0A2A5AGU5</accession>
<feature type="region of interest" description="Disordered" evidence="1">
    <location>
        <begin position="1"/>
        <end position="26"/>
    </location>
</feature>
<sequence length="183" mass="19883">MSVVEPMNDEELAEVRGGQMTDNLGIDKNTTDALLARLDDRQRIVDKLPRKADGSPVVLGDKAKPVVSTAVRAKRPGVGLSRSTDPDTSKRAGSDAAWANSDSKTAAIVLGVMCDGVPRIDAEIYDKYIEMTSDLKPLSASRLRHGRKHAVDLKMIAETGLRRRGPDGGKCREWINIYVPTGE</sequence>
<feature type="region of interest" description="Disordered" evidence="1">
    <location>
        <begin position="74"/>
        <end position="97"/>
    </location>
</feature>
<organism evidence="2 3">
    <name type="scientific">SAR86 cluster bacterium</name>
    <dbReference type="NCBI Taxonomy" id="2030880"/>
    <lineage>
        <taxon>Bacteria</taxon>
        <taxon>Pseudomonadati</taxon>
        <taxon>Pseudomonadota</taxon>
        <taxon>Gammaproteobacteria</taxon>
        <taxon>SAR86 cluster</taxon>
    </lineage>
</organism>
<protein>
    <submittedName>
        <fullName evidence="2">Uncharacterized protein</fullName>
    </submittedName>
</protein>
<name>A0A2A5AGU5_9GAMM</name>